<evidence type="ECO:0000256" key="1">
    <source>
        <dbReference type="SAM" id="MobiDB-lite"/>
    </source>
</evidence>
<reference evidence="2 3" key="1">
    <citation type="submission" date="2024-04" db="EMBL/GenBank/DDBJ databases">
        <authorList>
            <person name="Fracassetti M."/>
        </authorList>
    </citation>
    <scope>NUCLEOTIDE SEQUENCE [LARGE SCALE GENOMIC DNA]</scope>
</reference>
<sequence>MDGNGFFIGRAKEDEEKRNSQPASSISIEGEKALMMRTTTESLGPWPPPPQSVEEERRSETQKFGE</sequence>
<evidence type="ECO:0000313" key="3">
    <source>
        <dbReference type="Proteomes" id="UP001497516"/>
    </source>
</evidence>
<keyword evidence="3" id="KW-1185">Reference proteome</keyword>
<feature type="compositionally biased region" description="Basic and acidic residues" evidence="1">
    <location>
        <begin position="10"/>
        <end position="19"/>
    </location>
</feature>
<evidence type="ECO:0000313" key="2">
    <source>
        <dbReference type="EMBL" id="CAL1403794.1"/>
    </source>
</evidence>
<dbReference type="EMBL" id="OZ034820">
    <property type="protein sequence ID" value="CAL1403794.1"/>
    <property type="molecule type" value="Genomic_DNA"/>
</dbReference>
<proteinExistence type="predicted"/>
<protein>
    <submittedName>
        <fullName evidence="2">Uncharacterized protein</fullName>
    </submittedName>
</protein>
<feature type="compositionally biased region" description="Basic and acidic residues" evidence="1">
    <location>
        <begin position="54"/>
        <end position="66"/>
    </location>
</feature>
<accession>A0AAV2G0N0</accession>
<name>A0AAV2G0N0_9ROSI</name>
<feature type="region of interest" description="Disordered" evidence="1">
    <location>
        <begin position="1"/>
        <end position="66"/>
    </location>
</feature>
<gene>
    <name evidence="2" type="ORF">LTRI10_LOCUS43699</name>
</gene>
<dbReference type="AlphaFoldDB" id="A0AAV2G0N0"/>
<dbReference type="Proteomes" id="UP001497516">
    <property type="component" value="Chromosome 7"/>
</dbReference>
<organism evidence="2 3">
    <name type="scientific">Linum trigynum</name>
    <dbReference type="NCBI Taxonomy" id="586398"/>
    <lineage>
        <taxon>Eukaryota</taxon>
        <taxon>Viridiplantae</taxon>
        <taxon>Streptophyta</taxon>
        <taxon>Embryophyta</taxon>
        <taxon>Tracheophyta</taxon>
        <taxon>Spermatophyta</taxon>
        <taxon>Magnoliopsida</taxon>
        <taxon>eudicotyledons</taxon>
        <taxon>Gunneridae</taxon>
        <taxon>Pentapetalae</taxon>
        <taxon>rosids</taxon>
        <taxon>fabids</taxon>
        <taxon>Malpighiales</taxon>
        <taxon>Linaceae</taxon>
        <taxon>Linum</taxon>
    </lineage>
</organism>